<dbReference type="EMBL" id="JBHFEH010000129">
    <property type="protein sequence ID" value="KAL2045927.1"/>
    <property type="molecule type" value="Genomic_DNA"/>
</dbReference>
<dbReference type="Proteomes" id="UP001590951">
    <property type="component" value="Unassembled WGS sequence"/>
</dbReference>
<name>A0ABR4AJH5_9LECA</name>
<dbReference type="SUPFAM" id="SSF53474">
    <property type="entry name" value="alpha/beta-Hydrolases"/>
    <property type="match status" value="1"/>
</dbReference>
<dbReference type="Gene3D" id="3.40.50.1820">
    <property type="entry name" value="alpha/beta hydrolase"/>
    <property type="match status" value="1"/>
</dbReference>
<dbReference type="PANTHER" id="PTHR43918:SF4">
    <property type="entry name" value="CARBOXYLIC ESTER HYDROLASE"/>
    <property type="match status" value="1"/>
</dbReference>
<dbReference type="InterPro" id="IPR002018">
    <property type="entry name" value="CarbesteraseB"/>
</dbReference>
<protein>
    <recommendedName>
        <fullName evidence="3">Carboxylesterase type B domain-containing protein</fullName>
    </recommendedName>
</protein>
<evidence type="ECO:0000313" key="4">
    <source>
        <dbReference type="EMBL" id="KAL2045927.1"/>
    </source>
</evidence>
<sequence>MLLNSTSLSPFVLLSNQLNASTTYVTNTRTGVSYRGTSTNGIEHFQNIFYAEDTSGSNRFAPPVPYTPPPGTTVDATAPGAWCPQGVGPAPLPFTSPITNVSENCLSLRIARSSGTTPSAKLPVLVWIHGGGDALGSASDQLYQPDGLVRQARFNGQPVIYVGINYRLGIFGFATNKVLIAAKQANAGLRDQRAAFEWISDNIGAFGGDPGNVVALGQSVGASSIGLHLVSYSGTRGVPFQKAMMMSGASGTNFNIMSGLVAGNTATVARSVGCTQDPDSQATLNCLRNVPLETLMDVSVSLARQTRPPFGELAFYPSYDGDYIPDRPSLLLRKGAFVKGIPIIGSWVANDGAWYAQPTSGDDASVLASFQTFILGLSQPSLQRILALYPVSDFTQLVRPNEPATAQYYRAAQINRDIWFTCPVIDFTWQYTRYGGSNNIRLYDMNQTKYGPIFQYMGVPQWRVSHLSDIPYIMNEDVAAGGDNSPAQRALSALLSGSAAAFAYTGSPTTSRGQTLQNWPIAYPDQSRQALSKVYPERLNLYVVGGSQGSGPATITSVSEATSAREKALSWERVIERCSFINSILGEIGV</sequence>
<gene>
    <name evidence="4" type="ORF">ABVK25_011923</name>
</gene>
<dbReference type="Pfam" id="PF00135">
    <property type="entry name" value="COesterase"/>
    <property type="match status" value="1"/>
</dbReference>
<feature type="domain" description="Carboxylesterase type B" evidence="3">
    <location>
        <begin position="31"/>
        <end position="530"/>
    </location>
</feature>
<dbReference type="InterPro" id="IPR029058">
    <property type="entry name" value="AB_hydrolase_fold"/>
</dbReference>
<evidence type="ECO:0000259" key="3">
    <source>
        <dbReference type="Pfam" id="PF00135"/>
    </source>
</evidence>
<proteinExistence type="inferred from homology"/>
<comment type="caution">
    <text evidence="4">The sequence shown here is derived from an EMBL/GenBank/DDBJ whole genome shotgun (WGS) entry which is preliminary data.</text>
</comment>
<organism evidence="4 5">
    <name type="scientific">Lepraria finkii</name>
    <dbReference type="NCBI Taxonomy" id="1340010"/>
    <lineage>
        <taxon>Eukaryota</taxon>
        <taxon>Fungi</taxon>
        <taxon>Dikarya</taxon>
        <taxon>Ascomycota</taxon>
        <taxon>Pezizomycotina</taxon>
        <taxon>Lecanoromycetes</taxon>
        <taxon>OSLEUM clade</taxon>
        <taxon>Lecanoromycetidae</taxon>
        <taxon>Lecanorales</taxon>
        <taxon>Lecanorineae</taxon>
        <taxon>Stereocaulaceae</taxon>
        <taxon>Lepraria</taxon>
    </lineage>
</organism>
<evidence type="ECO:0000313" key="5">
    <source>
        <dbReference type="Proteomes" id="UP001590951"/>
    </source>
</evidence>
<evidence type="ECO:0000256" key="2">
    <source>
        <dbReference type="ARBA" id="ARBA00022801"/>
    </source>
</evidence>
<comment type="similarity">
    <text evidence="1">Belongs to the type-B carboxylesterase/lipase family.</text>
</comment>
<dbReference type="InterPro" id="IPR050654">
    <property type="entry name" value="AChE-related_enzymes"/>
</dbReference>
<evidence type="ECO:0000256" key="1">
    <source>
        <dbReference type="ARBA" id="ARBA00005964"/>
    </source>
</evidence>
<keyword evidence="5" id="KW-1185">Reference proteome</keyword>
<reference evidence="4 5" key="1">
    <citation type="submission" date="2024-09" db="EMBL/GenBank/DDBJ databases">
        <title>Rethinking Asexuality: The Enigmatic Case of Functional Sexual Genes in Lepraria (Stereocaulaceae).</title>
        <authorList>
            <person name="Doellman M."/>
            <person name="Sun Y."/>
            <person name="Barcenas-Pena A."/>
            <person name="Lumbsch H.T."/>
            <person name="Grewe F."/>
        </authorList>
    </citation>
    <scope>NUCLEOTIDE SEQUENCE [LARGE SCALE GENOMIC DNA]</scope>
    <source>
        <strain evidence="4 5">Grewe 0041</strain>
    </source>
</reference>
<keyword evidence="2" id="KW-0378">Hydrolase</keyword>
<accession>A0ABR4AJH5</accession>
<dbReference type="PANTHER" id="PTHR43918">
    <property type="entry name" value="ACETYLCHOLINESTERASE"/>
    <property type="match status" value="1"/>
</dbReference>